<reference evidence="1 2" key="1">
    <citation type="journal article" date="2020" name="Mol. Biol. Evol.">
        <title>Distinct Expression and Methylation Patterns for Genes with Different Fates following a Single Whole-Genome Duplication in Flowering Plants.</title>
        <authorList>
            <person name="Shi T."/>
            <person name="Rahmani R.S."/>
            <person name="Gugger P.F."/>
            <person name="Wang M."/>
            <person name="Li H."/>
            <person name="Zhang Y."/>
            <person name="Li Z."/>
            <person name="Wang Q."/>
            <person name="Van de Peer Y."/>
            <person name="Marchal K."/>
            <person name="Chen J."/>
        </authorList>
    </citation>
    <scope>NUCLEOTIDE SEQUENCE [LARGE SCALE GENOMIC DNA]</scope>
    <source>
        <tissue evidence="1">Leaf</tissue>
    </source>
</reference>
<organism evidence="1 2">
    <name type="scientific">Nelumbo nucifera</name>
    <name type="common">Sacred lotus</name>
    <dbReference type="NCBI Taxonomy" id="4432"/>
    <lineage>
        <taxon>Eukaryota</taxon>
        <taxon>Viridiplantae</taxon>
        <taxon>Streptophyta</taxon>
        <taxon>Embryophyta</taxon>
        <taxon>Tracheophyta</taxon>
        <taxon>Spermatophyta</taxon>
        <taxon>Magnoliopsida</taxon>
        <taxon>Proteales</taxon>
        <taxon>Nelumbonaceae</taxon>
        <taxon>Nelumbo</taxon>
    </lineage>
</organism>
<name>A0A822YXP4_NELNU</name>
<dbReference type="EMBL" id="DUZY01000004">
    <property type="protein sequence ID" value="DAD36963.1"/>
    <property type="molecule type" value="Genomic_DNA"/>
</dbReference>
<proteinExistence type="predicted"/>
<protein>
    <submittedName>
        <fullName evidence="1">Uncharacterized protein</fullName>
    </submittedName>
</protein>
<accession>A0A822YXP4</accession>
<sequence length="122" mass="13046">MATPPLKAVTHTRVIFVHNLYHKRTKTSLQKWAVEVAAIGTFSIPLGSGGLGGLPVPYIVVGNKEDIVSKEGQRGSNSNLVDATRLWVEKQGLLPSSEALPLIESFPGSGGLIAVRTLNFNL</sequence>
<evidence type="ECO:0000313" key="2">
    <source>
        <dbReference type="Proteomes" id="UP000607653"/>
    </source>
</evidence>
<evidence type="ECO:0000313" key="1">
    <source>
        <dbReference type="EMBL" id="DAD36963.1"/>
    </source>
</evidence>
<gene>
    <name evidence="1" type="ORF">HUJ06_007604</name>
</gene>
<comment type="caution">
    <text evidence="1">The sequence shown here is derived from an EMBL/GenBank/DDBJ whole genome shotgun (WGS) entry which is preliminary data.</text>
</comment>
<dbReference type="AlphaFoldDB" id="A0A822YXP4"/>
<keyword evidence="2" id="KW-1185">Reference proteome</keyword>
<dbReference type="Proteomes" id="UP000607653">
    <property type="component" value="Unassembled WGS sequence"/>
</dbReference>